<evidence type="ECO:0000256" key="8">
    <source>
        <dbReference type="SAM" id="Phobius"/>
    </source>
</evidence>
<evidence type="ECO:0000313" key="9">
    <source>
        <dbReference type="EMBL" id="SFP62121.1"/>
    </source>
</evidence>
<dbReference type="Proteomes" id="UP000198577">
    <property type="component" value="Unassembled WGS sequence"/>
</dbReference>
<protein>
    <submittedName>
        <fullName evidence="9">Spore germination protein (Amino acid permease)</fullName>
    </submittedName>
</protein>
<feature type="transmembrane region" description="Helical" evidence="8">
    <location>
        <begin position="12"/>
        <end position="30"/>
    </location>
</feature>
<dbReference type="NCBIfam" id="TIGR00912">
    <property type="entry name" value="2A0309"/>
    <property type="match status" value="1"/>
</dbReference>
<dbReference type="STRING" id="937334.SAMN05444406_101122"/>
<keyword evidence="6 8" id="KW-1133">Transmembrane helix</keyword>
<dbReference type="Gene3D" id="1.20.1740.10">
    <property type="entry name" value="Amino acid/polyamine transporter I"/>
    <property type="match status" value="1"/>
</dbReference>
<reference evidence="9 10" key="1">
    <citation type="submission" date="2016-10" db="EMBL/GenBank/DDBJ databases">
        <authorList>
            <person name="de Groot N.N."/>
        </authorList>
    </citation>
    <scope>NUCLEOTIDE SEQUENCE [LARGE SCALE GENOMIC DNA]</scope>
    <source>
        <strain evidence="9 10">DSM 20678</strain>
    </source>
</reference>
<feature type="transmembrane region" description="Helical" evidence="8">
    <location>
        <begin position="42"/>
        <end position="63"/>
    </location>
</feature>
<dbReference type="AlphaFoldDB" id="A0A1I5RV49"/>
<evidence type="ECO:0000256" key="3">
    <source>
        <dbReference type="ARBA" id="ARBA00022448"/>
    </source>
</evidence>
<evidence type="ECO:0000256" key="4">
    <source>
        <dbReference type="ARBA" id="ARBA00022544"/>
    </source>
</evidence>
<dbReference type="EMBL" id="FOXR01000001">
    <property type="protein sequence ID" value="SFP62121.1"/>
    <property type="molecule type" value="Genomic_DNA"/>
</dbReference>
<dbReference type="RefSeq" id="WP_092281808.1">
    <property type="nucleotide sequence ID" value="NZ_FOXR01000001.1"/>
</dbReference>
<dbReference type="InterPro" id="IPR004761">
    <property type="entry name" value="Spore_GerAB"/>
</dbReference>
<dbReference type="OrthoDB" id="2716906at2"/>
<dbReference type="PANTHER" id="PTHR34975:SF2">
    <property type="entry name" value="SPORE GERMINATION PROTEIN A2"/>
    <property type="match status" value="1"/>
</dbReference>
<keyword evidence="3" id="KW-0813">Transport</keyword>
<feature type="transmembrane region" description="Helical" evidence="8">
    <location>
        <begin position="185"/>
        <end position="205"/>
    </location>
</feature>
<keyword evidence="4" id="KW-0309">Germination</keyword>
<feature type="transmembrane region" description="Helical" evidence="8">
    <location>
        <begin position="217"/>
        <end position="242"/>
    </location>
</feature>
<evidence type="ECO:0000256" key="6">
    <source>
        <dbReference type="ARBA" id="ARBA00022989"/>
    </source>
</evidence>
<evidence type="ECO:0000256" key="1">
    <source>
        <dbReference type="ARBA" id="ARBA00004141"/>
    </source>
</evidence>
<comment type="similarity">
    <text evidence="2">Belongs to the amino acid-polyamine-organocation (APC) superfamily. Spore germination protein (SGP) (TC 2.A.3.9) family.</text>
</comment>
<feature type="transmembrane region" description="Helical" evidence="8">
    <location>
        <begin position="303"/>
        <end position="323"/>
    </location>
</feature>
<name>A0A1I5RV49_9FIRM</name>
<sequence length="369" mass="41352">MKERSDRLSNIQILFVVSSTIIGVTVLTLPRTATELAKAGGFIATFVTGILMALVLIITALLARRFPNSTVMEYSREIIGLVPAKILGFVFFFYFVSVVTTVLRLFCDAIKVLLLENTPLEVLIITFMLAAVYLCLNGISSIAKICELFEPLVIGTMLLVIVLSLKNFNFEELLPAFKQDVFEWIRAVPPLAISYLGFEVLLFITPYVQDTSKVVKYGFLGILPSIFIYSLFVAVTVGIVGVEPVARSLYPTIQLARYIKFPGGFAERFDIFFMIFWILGAYTTTSSYLYLSSISITRLLGLRNYKPFILLIVPIIYTLTLFPQNIKEIGMFSQYVSYFGLALLAVTIILYILAVILKKGESSKNEDKQ</sequence>
<dbReference type="PANTHER" id="PTHR34975">
    <property type="entry name" value="SPORE GERMINATION PROTEIN A2"/>
    <property type="match status" value="1"/>
</dbReference>
<feature type="transmembrane region" description="Helical" evidence="8">
    <location>
        <begin position="271"/>
        <end position="291"/>
    </location>
</feature>
<proteinExistence type="inferred from homology"/>
<evidence type="ECO:0000256" key="2">
    <source>
        <dbReference type="ARBA" id="ARBA00007998"/>
    </source>
</evidence>
<keyword evidence="10" id="KW-1185">Reference proteome</keyword>
<dbReference type="GO" id="GO:0009847">
    <property type="term" value="P:spore germination"/>
    <property type="evidence" value="ECO:0007669"/>
    <property type="project" value="InterPro"/>
</dbReference>
<accession>A0A1I5RV49</accession>
<feature type="transmembrane region" description="Helical" evidence="8">
    <location>
        <begin position="118"/>
        <end position="136"/>
    </location>
</feature>
<gene>
    <name evidence="9" type="ORF">SAMN05444406_101122</name>
</gene>
<organism evidence="9 10">
    <name type="scientific">Caldicoprobacter faecalis</name>
    <dbReference type="NCBI Taxonomy" id="937334"/>
    <lineage>
        <taxon>Bacteria</taxon>
        <taxon>Bacillati</taxon>
        <taxon>Bacillota</taxon>
        <taxon>Clostridia</taxon>
        <taxon>Caldicoprobacterales</taxon>
        <taxon>Caldicoprobacteraceae</taxon>
        <taxon>Caldicoprobacter</taxon>
    </lineage>
</organism>
<evidence type="ECO:0000313" key="10">
    <source>
        <dbReference type="Proteomes" id="UP000198577"/>
    </source>
</evidence>
<evidence type="ECO:0000256" key="5">
    <source>
        <dbReference type="ARBA" id="ARBA00022692"/>
    </source>
</evidence>
<feature type="transmembrane region" description="Helical" evidence="8">
    <location>
        <begin position="84"/>
        <end position="106"/>
    </location>
</feature>
<evidence type="ECO:0000256" key="7">
    <source>
        <dbReference type="ARBA" id="ARBA00023136"/>
    </source>
</evidence>
<keyword evidence="7 8" id="KW-0472">Membrane</keyword>
<feature type="transmembrane region" description="Helical" evidence="8">
    <location>
        <begin position="148"/>
        <end position="165"/>
    </location>
</feature>
<dbReference type="Pfam" id="PF03845">
    <property type="entry name" value="Spore_permease"/>
    <property type="match status" value="1"/>
</dbReference>
<feature type="transmembrane region" description="Helical" evidence="8">
    <location>
        <begin position="335"/>
        <end position="357"/>
    </location>
</feature>
<dbReference type="GO" id="GO:0016020">
    <property type="term" value="C:membrane"/>
    <property type="evidence" value="ECO:0007669"/>
    <property type="project" value="UniProtKB-SubCell"/>
</dbReference>
<keyword evidence="5 8" id="KW-0812">Transmembrane</keyword>
<comment type="subcellular location">
    <subcellularLocation>
        <location evidence="1">Membrane</location>
        <topology evidence="1">Multi-pass membrane protein</topology>
    </subcellularLocation>
</comment>